<sequence>MNGREFLETIGRLEFSSEAEAWRFYSSLETSAKKLKEKHKKLALTEVEAVGEYAKTNYGGVQVIETKTKKQKESLKFFLAERGLLDLCRNDDVDLNKVQTLIDAGKLTEEEVYEHIDVNPSSYLKSK</sequence>
<dbReference type="EMBL" id="KP696447">
    <property type="protein sequence ID" value="AKA61517.1"/>
    <property type="molecule type" value="Genomic_DNA"/>
</dbReference>
<dbReference type="Proteomes" id="UP000033015">
    <property type="component" value="Segment"/>
</dbReference>
<dbReference type="RefSeq" id="YP_009203693.1">
    <property type="nucleotide sequence ID" value="NC_028856.1"/>
</dbReference>
<evidence type="ECO:0000313" key="2">
    <source>
        <dbReference type="Proteomes" id="UP000033015"/>
    </source>
</evidence>
<protein>
    <submittedName>
        <fullName evidence="1">Uncharacterized protein</fullName>
    </submittedName>
</protein>
<reference evidence="1 2" key="1">
    <citation type="journal article" date="2015" name="Genome Announc.">
        <title>Complete Genome Sequence of Bacillus megaterium Siphophage Stahl.</title>
        <authorList>
            <person name="Brizendine A.M."/>
            <person name="Rousseau S."/>
            <person name="Hernandez A.C."/>
            <person name="Kuty Everett G.F."/>
        </authorList>
    </citation>
    <scope>NUCLEOTIDE SEQUENCE [LARGE SCALE GENOMIC DNA]</scope>
</reference>
<accession>A0A0E3JT71</accession>
<keyword evidence="2" id="KW-1185">Reference proteome</keyword>
<gene>
    <name evidence="1" type="ORF">CPT_Stahl89</name>
</gene>
<proteinExistence type="predicted"/>
<reference evidence="2" key="2">
    <citation type="submission" date="2015-01" db="EMBL/GenBank/DDBJ databases">
        <title>Complete Genome of Bacillus megaterium Siphophage Stahl.</title>
        <authorList>
            <person name="Brizendine A.M."/>
            <person name="Rousseau S."/>
            <person name="Hernandez A.C."/>
            <person name="Everett G.F.K."/>
        </authorList>
    </citation>
    <scope>NUCLEOTIDE SEQUENCE [LARGE SCALE GENOMIC DNA]</scope>
</reference>
<dbReference type="GeneID" id="26647892"/>
<name>A0A0E3JT71_9CAUD</name>
<organism evidence="1 2">
    <name type="scientific">Bacillus phage Stahl</name>
    <dbReference type="NCBI Taxonomy" id="1610832"/>
    <lineage>
        <taxon>Viruses</taxon>
        <taxon>Duplodnaviria</taxon>
        <taxon>Heunggongvirae</taxon>
        <taxon>Uroviricota</taxon>
        <taxon>Caudoviricetes</taxon>
        <taxon>Slashvirus</taxon>
        <taxon>Slashvirus stahl</taxon>
    </lineage>
</organism>
<evidence type="ECO:0000313" key="1">
    <source>
        <dbReference type="EMBL" id="AKA61517.1"/>
    </source>
</evidence>
<dbReference type="KEGG" id="vg:26647892"/>
<dbReference type="OrthoDB" id="16876at10239"/>